<evidence type="ECO:0000313" key="3">
    <source>
        <dbReference type="Proteomes" id="UP000289738"/>
    </source>
</evidence>
<sequence>MLKKERKKPPATAPLATVSPPAPATLLFLTVSARRESPPAIVTPSRRHSCGHRLCAHREARLWPSQNYPLPSLLCHRRSSFAVSLFLVFCLAASFIEVPSQIVASQYTESRDKISNQL</sequence>
<comment type="caution">
    <text evidence="2">The sequence shown here is derived from an EMBL/GenBank/DDBJ whole genome shotgun (WGS) entry which is preliminary data.</text>
</comment>
<dbReference type="EMBL" id="SDMP01000002">
    <property type="protein sequence ID" value="RYR72177.1"/>
    <property type="molecule type" value="Genomic_DNA"/>
</dbReference>
<proteinExistence type="predicted"/>
<keyword evidence="1" id="KW-0472">Membrane</keyword>
<protein>
    <submittedName>
        <fullName evidence="2">Uncharacterized protein</fullName>
    </submittedName>
</protein>
<name>A0A445E9S8_ARAHY</name>
<accession>A0A445E9S8</accession>
<dbReference type="AlphaFoldDB" id="A0A445E9S8"/>
<keyword evidence="3" id="KW-1185">Reference proteome</keyword>
<evidence type="ECO:0000256" key="1">
    <source>
        <dbReference type="SAM" id="Phobius"/>
    </source>
</evidence>
<evidence type="ECO:0000313" key="2">
    <source>
        <dbReference type="EMBL" id="RYR72177.1"/>
    </source>
</evidence>
<gene>
    <name evidence="2" type="ORF">Ahy_A02g006391</name>
</gene>
<keyword evidence="1" id="KW-0812">Transmembrane</keyword>
<organism evidence="2 3">
    <name type="scientific">Arachis hypogaea</name>
    <name type="common">Peanut</name>
    <dbReference type="NCBI Taxonomy" id="3818"/>
    <lineage>
        <taxon>Eukaryota</taxon>
        <taxon>Viridiplantae</taxon>
        <taxon>Streptophyta</taxon>
        <taxon>Embryophyta</taxon>
        <taxon>Tracheophyta</taxon>
        <taxon>Spermatophyta</taxon>
        <taxon>Magnoliopsida</taxon>
        <taxon>eudicotyledons</taxon>
        <taxon>Gunneridae</taxon>
        <taxon>Pentapetalae</taxon>
        <taxon>rosids</taxon>
        <taxon>fabids</taxon>
        <taxon>Fabales</taxon>
        <taxon>Fabaceae</taxon>
        <taxon>Papilionoideae</taxon>
        <taxon>50 kb inversion clade</taxon>
        <taxon>dalbergioids sensu lato</taxon>
        <taxon>Dalbergieae</taxon>
        <taxon>Pterocarpus clade</taxon>
        <taxon>Arachis</taxon>
    </lineage>
</organism>
<keyword evidence="1" id="KW-1133">Transmembrane helix</keyword>
<reference evidence="2 3" key="1">
    <citation type="submission" date="2019-01" db="EMBL/GenBank/DDBJ databases">
        <title>Sequencing of cultivated peanut Arachis hypogaea provides insights into genome evolution and oil improvement.</title>
        <authorList>
            <person name="Chen X."/>
        </authorList>
    </citation>
    <scope>NUCLEOTIDE SEQUENCE [LARGE SCALE GENOMIC DNA]</scope>
    <source>
        <strain evidence="3">cv. Fuhuasheng</strain>
        <tissue evidence="2">Leaves</tissue>
    </source>
</reference>
<feature type="transmembrane region" description="Helical" evidence="1">
    <location>
        <begin position="79"/>
        <end position="96"/>
    </location>
</feature>
<dbReference type="Proteomes" id="UP000289738">
    <property type="component" value="Chromosome A02"/>
</dbReference>